<feature type="chain" id="PRO_5045267828" description="Peptide methionine sulfoxide reductase MsrA" evidence="5">
    <location>
        <begin position="27"/>
        <end position="222"/>
    </location>
</feature>
<dbReference type="RefSeq" id="WP_252167302.1">
    <property type="nucleotide sequence ID" value="NZ_CP084930.1"/>
</dbReference>
<dbReference type="NCBIfam" id="TIGR00401">
    <property type="entry name" value="msrA"/>
    <property type="match status" value="1"/>
</dbReference>
<proteinExistence type="inferred from homology"/>
<comment type="catalytic activity">
    <reaction evidence="2 4">
        <text>L-methionyl-[protein] + [thioredoxin]-disulfide + H2O = L-methionyl-(S)-S-oxide-[protein] + [thioredoxin]-dithiol</text>
        <dbReference type="Rhea" id="RHEA:14217"/>
        <dbReference type="Rhea" id="RHEA-COMP:10698"/>
        <dbReference type="Rhea" id="RHEA-COMP:10700"/>
        <dbReference type="Rhea" id="RHEA-COMP:12313"/>
        <dbReference type="Rhea" id="RHEA-COMP:12315"/>
        <dbReference type="ChEBI" id="CHEBI:15377"/>
        <dbReference type="ChEBI" id="CHEBI:16044"/>
        <dbReference type="ChEBI" id="CHEBI:29950"/>
        <dbReference type="ChEBI" id="CHEBI:44120"/>
        <dbReference type="ChEBI" id="CHEBI:50058"/>
        <dbReference type="EC" id="1.8.4.11"/>
    </reaction>
</comment>
<comment type="similarity">
    <text evidence="4">Belongs to the MsrA Met sulfoxide reductase family.</text>
</comment>
<evidence type="ECO:0000313" key="8">
    <source>
        <dbReference type="Proteomes" id="UP001056937"/>
    </source>
</evidence>
<gene>
    <name evidence="4 7" type="primary">msrA</name>
    <name evidence="7" type="ORF">LHA26_03145</name>
</gene>
<dbReference type="PANTHER" id="PTHR43774">
    <property type="entry name" value="PEPTIDE METHIONINE SULFOXIDE REDUCTASE"/>
    <property type="match status" value="1"/>
</dbReference>
<evidence type="ECO:0000259" key="6">
    <source>
        <dbReference type="Pfam" id="PF01625"/>
    </source>
</evidence>
<evidence type="ECO:0000313" key="7">
    <source>
        <dbReference type="EMBL" id="USI73492.1"/>
    </source>
</evidence>
<evidence type="ECO:0000256" key="2">
    <source>
        <dbReference type="ARBA" id="ARBA00047806"/>
    </source>
</evidence>
<name>A0ABY4X984_9SPHN</name>
<dbReference type="SUPFAM" id="SSF55068">
    <property type="entry name" value="Peptide methionine sulfoxide reductase"/>
    <property type="match status" value="1"/>
</dbReference>
<evidence type="ECO:0000256" key="1">
    <source>
        <dbReference type="ARBA" id="ARBA00023002"/>
    </source>
</evidence>
<feature type="active site" evidence="4">
    <location>
        <position position="55"/>
    </location>
</feature>
<dbReference type="EMBL" id="CP084930">
    <property type="protein sequence ID" value="USI73492.1"/>
    <property type="molecule type" value="Genomic_DNA"/>
</dbReference>
<comment type="catalytic activity">
    <reaction evidence="3 4">
        <text>[thioredoxin]-disulfide + L-methionine + H2O = L-methionine (S)-S-oxide + [thioredoxin]-dithiol</text>
        <dbReference type="Rhea" id="RHEA:19993"/>
        <dbReference type="Rhea" id="RHEA-COMP:10698"/>
        <dbReference type="Rhea" id="RHEA-COMP:10700"/>
        <dbReference type="ChEBI" id="CHEBI:15377"/>
        <dbReference type="ChEBI" id="CHEBI:29950"/>
        <dbReference type="ChEBI" id="CHEBI:50058"/>
        <dbReference type="ChEBI" id="CHEBI:57844"/>
        <dbReference type="ChEBI" id="CHEBI:58772"/>
        <dbReference type="EC" id="1.8.4.11"/>
    </reaction>
</comment>
<organism evidence="7 8">
    <name type="scientific">Sphingomonas morindae</name>
    <dbReference type="NCBI Taxonomy" id="1541170"/>
    <lineage>
        <taxon>Bacteria</taxon>
        <taxon>Pseudomonadati</taxon>
        <taxon>Pseudomonadota</taxon>
        <taxon>Alphaproteobacteria</taxon>
        <taxon>Sphingomonadales</taxon>
        <taxon>Sphingomonadaceae</taxon>
        <taxon>Sphingomonas</taxon>
    </lineage>
</organism>
<protein>
    <recommendedName>
        <fullName evidence="4">Peptide methionine sulfoxide reductase MsrA</fullName>
        <shortName evidence="4">Protein-methionine-S-oxide reductase</shortName>
        <ecNumber evidence="4">1.8.4.11</ecNumber>
    </recommendedName>
    <alternativeName>
        <fullName evidence="4">Peptide-methionine (S)-S-oxide reductase</fullName>
        <shortName evidence="4">Peptide Met(O) reductase</shortName>
    </alternativeName>
</protein>
<dbReference type="InterPro" id="IPR036509">
    <property type="entry name" value="Met_Sox_Rdtase_MsrA_sf"/>
</dbReference>
<evidence type="ECO:0000256" key="4">
    <source>
        <dbReference type="HAMAP-Rule" id="MF_01401"/>
    </source>
</evidence>
<sequence>MHRALIPFALSSAAAAVLAVTGPGYAQELAVQAPRAKIVEPARGARETAIFAGGCFWGVQGVFSHVKGVISTTSGYTGGRAATAHYEDVSTGTTGHAESVKVVFDPRQVNYADLLRIYFSVVADPTLVNRQGPDHGTQYRTALFPTSPSQAQVARAYIDQLTDAHVYGRPIATRLETQRGFYPAETYHQDFMARNPTYPYIVINDRPKVDALKHLFPQAWKA</sequence>
<dbReference type="PANTHER" id="PTHR43774:SF1">
    <property type="entry name" value="PEPTIDE METHIONINE SULFOXIDE REDUCTASE MSRA 2"/>
    <property type="match status" value="1"/>
</dbReference>
<dbReference type="GO" id="GO:0008113">
    <property type="term" value="F:peptide-methionine (S)-S-oxide reductase activity"/>
    <property type="evidence" value="ECO:0007669"/>
    <property type="project" value="UniProtKB-EC"/>
</dbReference>
<evidence type="ECO:0000256" key="3">
    <source>
        <dbReference type="ARBA" id="ARBA00048782"/>
    </source>
</evidence>
<comment type="function">
    <text evidence="4">Has an important function as a repair enzyme for proteins that have been inactivated by oxidation. Catalyzes the reversible oxidation-reduction of methionine sulfoxide in proteins to methionine.</text>
</comment>
<accession>A0ABY4X984</accession>
<feature type="signal peptide" evidence="5">
    <location>
        <begin position="1"/>
        <end position="26"/>
    </location>
</feature>
<dbReference type="HAMAP" id="MF_01401">
    <property type="entry name" value="MsrA"/>
    <property type="match status" value="1"/>
</dbReference>
<dbReference type="Gene3D" id="3.30.1060.10">
    <property type="entry name" value="Peptide methionine sulphoxide reductase MsrA"/>
    <property type="match status" value="1"/>
</dbReference>
<dbReference type="InterPro" id="IPR002569">
    <property type="entry name" value="Met_Sox_Rdtase_MsrA_dom"/>
</dbReference>
<keyword evidence="5" id="KW-0732">Signal</keyword>
<reference evidence="7" key="1">
    <citation type="journal article" date="2022" name="Toxins">
        <title>Genomic Analysis of Sphingopyxis sp. USTB-05 for Biodegrading Cyanobacterial Hepatotoxins.</title>
        <authorList>
            <person name="Liu C."/>
            <person name="Xu Q."/>
            <person name="Zhao Z."/>
            <person name="Zhang H."/>
            <person name="Liu X."/>
            <person name="Yin C."/>
            <person name="Liu Y."/>
            <person name="Yan H."/>
        </authorList>
    </citation>
    <scope>NUCLEOTIDE SEQUENCE</scope>
    <source>
        <strain evidence="7">NBD5</strain>
    </source>
</reference>
<keyword evidence="1 4" id="KW-0560">Oxidoreductase</keyword>
<keyword evidence="8" id="KW-1185">Reference proteome</keyword>
<dbReference type="Proteomes" id="UP001056937">
    <property type="component" value="Chromosome 1"/>
</dbReference>
<dbReference type="EC" id="1.8.4.11" evidence="4"/>
<evidence type="ECO:0000256" key="5">
    <source>
        <dbReference type="SAM" id="SignalP"/>
    </source>
</evidence>
<dbReference type="Pfam" id="PF01625">
    <property type="entry name" value="PMSR"/>
    <property type="match status" value="1"/>
</dbReference>
<feature type="domain" description="Peptide methionine sulphoxide reductase MsrA" evidence="6">
    <location>
        <begin position="48"/>
        <end position="198"/>
    </location>
</feature>